<dbReference type="InterPro" id="IPR024393">
    <property type="entry name" value="MscS_porin"/>
</dbReference>
<keyword evidence="3" id="KW-1003">Cell membrane</keyword>
<protein>
    <submittedName>
        <fullName evidence="14">Mechanosensitive ion channel</fullName>
    </submittedName>
</protein>
<feature type="transmembrane region" description="Helical" evidence="8">
    <location>
        <begin position="504"/>
        <end position="526"/>
    </location>
</feature>
<dbReference type="Pfam" id="PF12795">
    <property type="entry name" value="MscS_porin"/>
    <property type="match status" value="1"/>
</dbReference>
<keyword evidence="4 8" id="KW-0812">Transmembrane</keyword>
<name>A0A975MLI5_9GAMM</name>
<evidence type="ECO:0000313" key="15">
    <source>
        <dbReference type="Proteomes" id="UP000676649"/>
    </source>
</evidence>
<dbReference type="InterPro" id="IPR049142">
    <property type="entry name" value="MS_channel_1st"/>
</dbReference>
<feature type="transmembrane region" description="Helical" evidence="8">
    <location>
        <begin position="906"/>
        <end position="925"/>
    </location>
</feature>
<gene>
    <name evidence="14" type="ORF">KEF85_12210</name>
</gene>
<evidence type="ECO:0000256" key="5">
    <source>
        <dbReference type="ARBA" id="ARBA00022989"/>
    </source>
</evidence>
<feature type="transmembrane region" description="Helical" evidence="8">
    <location>
        <begin position="751"/>
        <end position="769"/>
    </location>
</feature>
<dbReference type="PANTHER" id="PTHR30347:SF1">
    <property type="entry name" value="MECHANOSENSITIVE CHANNEL MSCK"/>
    <property type="match status" value="1"/>
</dbReference>
<evidence type="ECO:0000256" key="6">
    <source>
        <dbReference type="ARBA" id="ARBA00023136"/>
    </source>
</evidence>
<organism evidence="14 15">
    <name type="scientific">Methylomonas paludis</name>
    <dbReference type="NCBI Taxonomy" id="1173101"/>
    <lineage>
        <taxon>Bacteria</taxon>
        <taxon>Pseudomonadati</taxon>
        <taxon>Pseudomonadota</taxon>
        <taxon>Gammaproteobacteria</taxon>
        <taxon>Methylococcales</taxon>
        <taxon>Methylococcaceae</taxon>
        <taxon>Methylomonas</taxon>
    </lineage>
</organism>
<proteinExistence type="inferred from homology"/>
<dbReference type="InterPro" id="IPR052702">
    <property type="entry name" value="MscS-like_channel"/>
</dbReference>
<dbReference type="EMBL" id="CP073754">
    <property type="protein sequence ID" value="QWF70108.1"/>
    <property type="molecule type" value="Genomic_DNA"/>
</dbReference>
<dbReference type="Pfam" id="PF21088">
    <property type="entry name" value="MS_channel_1st"/>
    <property type="match status" value="1"/>
</dbReference>
<sequence>MISNYLKTLCLIFIIYIGGSLPASAILTQNPASKTLTLAEIDQKIQTIKDRQNLSDELKKRILSSYAESQDYLSEAQAQEAQAEAYKQSLLNLPIEATHLAKQITDAENNLKNHKPEKLNIFPTDELEQRLIIEKTSLSDLDSEINRIETLIGDLLNRPQLIRAKISEIKTKQAQSQHEQQTLVVHSIDNIAEKESRQIWLDSRGRLFISSLKALELENISDPIRLEVEKNRIHLLNLQREQLSLLISDLDNFLLDRRQQEIGKEQAELLQAEKAAAGKHPLIQEATRENMAYSRSLQDITKSMEQFQAQKNELEQRYKQLEKDFQSAEQKINLAGLSPALGNLLREQRRNLPQAKQYSKLDDSIQSQIAKASLEGFKLEEVRKNLADIGTVLTKRLAQQLPADISDIEKLRIRTELRMLLNDQKELVGRLASVYSEYSQALGDVDFSLQQMLSVADKYRAYLDERLLWVPSAPVIDKYFFKDVLTSLLWFLQVENWEQLFSNFGMGLATHIWLVAVGFGLVFAYWQLKSIAKARIKNLRPRRIGGSQYHYHYNFNQTLLGLAHILILAIALPLILAWLAVVLALSGSGDAYTHDFSRGLLAAALSLSIVQFFYLLFKPEGVAEALFEWQSRNISLLYKQFKWTRFVLVPSIFIIAMTGSDVFSEHSYALGRAAMIISMLVMTYTFHRLAHPRYGLSNSFQKNAQGWNKALPYICYIIAVGIPLAIIGFAVEGYYQSALEIQQKLIISLRLIFFTALLHEVAQHWLAVTKRQLALRNARQKRRQTEQAAVTPLESGFMIAEPLLDLSKINQQSHKLLSTIIIAILLLGFWMIWNGILPAFSILDRIELWQHSVILDGKETLERVTLTNLLISLVYTGISFILVSNFPALVDLLSVGKFVMAPGSRYALIHLMRYLMLSIAFLAIANELGGSWSQVQWLVAALSVGLGFGLQEIFANMVSGIILLFERPIRVGDTVTIGSVTGRVSRIQMRATHIVDWDRKELVVPNKLFITDQLINWTLSDTVTRIVVSIGIAYGEDIGKVEHILRDAITATPLVLAEPHANVVFIGFGDSALQFDIHVFVHELSDRLEVGHVLRKNIYEALLANHIEIPFPQRDIHIRSYPPGVTPVAPETPPSVQATAGG</sequence>
<dbReference type="Gene3D" id="3.30.70.100">
    <property type="match status" value="1"/>
</dbReference>
<feature type="domain" description="Mechanosensitive ion channel inner membrane" evidence="10">
    <location>
        <begin position="513"/>
        <end position="849"/>
    </location>
</feature>
<feature type="transmembrane region" description="Helical" evidence="8">
    <location>
        <begin position="816"/>
        <end position="833"/>
    </location>
</feature>
<feature type="transmembrane region" description="Helical" evidence="8">
    <location>
        <begin position="869"/>
        <end position="894"/>
    </location>
</feature>
<feature type="coiled-coil region" evidence="7">
    <location>
        <begin position="255"/>
        <end position="331"/>
    </location>
</feature>
<dbReference type="InterPro" id="IPR049278">
    <property type="entry name" value="MS_channel_C"/>
</dbReference>
<dbReference type="InterPro" id="IPR025692">
    <property type="entry name" value="MscS_IM_dom1"/>
</dbReference>
<keyword evidence="6 8" id="KW-0472">Membrane</keyword>
<dbReference type="InterPro" id="IPR010920">
    <property type="entry name" value="LSM_dom_sf"/>
</dbReference>
<dbReference type="Gene3D" id="2.30.30.60">
    <property type="match status" value="1"/>
</dbReference>
<evidence type="ECO:0000313" key="14">
    <source>
        <dbReference type="EMBL" id="QWF70108.1"/>
    </source>
</evidence>
<evidence type="ECO:0000259" key="12">
    <source>
        <dbReference type="Pfam" id="PF21082"/>
    </source>
</evidence>
<evidence type="ECO:0000259" key="11">
    <source>
        <dbReference type="Pfam" id="PF12795"/>
    </source>
</evidence>
<feature type="domain" description="Mechanosensitive ion channel MscS C-terminal" evidence="12">
    <location>
        <begin position="1026"/>
        <end position="1109"/>
    </location>
</feature>
<evidence type="ECO:0000259" key="9">
    <source>
        <dbReference type="Pfam" id="PF00924"/>
    </source>
</evidence>
<comment type="similarity">
    <text evidence="2">Belongs to the MscS (TC 1.A.23) family.</text>
</comment>
<keyword evidence="5 8" id="KW-1133">Transmembrane helix</keyword>
<evidence type="ECO:0000259" key="10">
    <source>
        <dbReference type="Pfam" id="PF12794"/>
    </source>
</evidence>
<dbReference type="InterPro" id="IPR023408">
    <property type="entry name" value="MscS_beta-dom_sf"/>
</dbReference>
<feature type="transmembrane region" description="Helical" evidence="8">
    <location>
        <begin position="937"/>
        <end position="965"/>
    </location>
</feature>
<dbReference type="GO" id="GO:0005886">
    <property type="term" value="C:plasma membrane"/>
    <property type="evidence" value="ECO:0007669"/>
    <property type="project" value="UniProtKB-SubCell"/>
</dbReference>
<dbReference type="Proteomes" id="UP000676649">
    <property type="component" value="Chromosome"/>
</dbReference>
<dbReference type="KEGG" id="mpad:KEF85_12210"/>
<dbReference type="GO" id="GO:0008381">
    <property type="term" value="F:mechanosensitive monoatomic ion channel activity"/>
    <property type="evidence" value="ECO:0007669"/>
    <property type="project" value="UniProtKB-ARBA"/>
</dbReference>
<feature type="transmembrane region" description="Helical" evidence="8">
    <location>
        <begin position="559"/>
        <end position="584"/>
    </location>
</feature>
<feature type="transmembrane region" description="Helical" evidence="8">
    <location>
        <begin position="669"/>
        <end position="689"/>
    </location>
</feature>
<dbReference type="SUPFAM" id="SSF82689">
    <property type="entry name" value="Mechanosensitive channel protein MscS (YggB), C-terminal domain"/>
    <property type="match status" value="1"/>
</dbReference>
<dbReference type="Pfam" id="PF12794">
    <property type="entry name" value="MscS_TM"/>
    <property type="match status" value="1"/>
</dbReference>
<feature type="transmembrane region" description="Helical" evidence="8">
    <location>
        <begin position="596"/>
        <end position="617"/>
    </location>
</feature>
<accession>A0A975MLI5</accession>
<reference evidence="14" key="1">
    <citation type="submission" date="2021-04" db="EMBL/GenBank/DDBJ databases">
        <title>Draft genome sequence data of methanotrophic Methylovulum sp. strain S1L and Methylomonas sp. strain S2AM isolated from boreal lake water columns.</title>
        <authorList>
            <person name="Rissanen A.J."/>
            <person name="Mangayil R."/>
            <person name="Svenning M.M."/>
            <person name="Khanongnuch R."/>
        </authorList>
    </citation>
    <scope>NUCLEOTIDE SEQUENCE</scope>
    <source>
        <strain evidence="14">S2AM</strain>
    </source>
</reference>
<keyword evidence="7" id="KW-0175">Coiled coil</keyword>
<dbReference type="PANTHER" id="PTHR30347">
    <property type="entry name" value="POTASSIUM CHANNEL RELATED"/>
    <property type="match status" value="1"/>
</dbReference>
<dbReference type="AlphaFoldDB" id="A0A975MLI5"/>
<feature type="domain" description="Mechanosensitive ion channel transmembrane helices 2/3" evidence="13">
    <location>
        <begin position="913"/>
        <end position="951"/>
    </location>
</feature>
<dbReference type="SUPFAM" id="SSF50182">
    <property type="entry name" value="Sm-like ribonucleoproteins"/>
    <property type="match status" value="1"/>
</dbReference>
<evidence type="ECO:0000259" key="13">
    <source>
        <dbReference type="Pfam" id="PF21088"/>
    </source>
</evidence>
<dbReference type="InterPro" id="IPR006685">
    <property type="entry name" value="MscS_channel_2nd"/>
</dbReference>
<comment type="subcellular location">
    <subcellularLocation>
        <location evidence="1">Cell membrane</location>
        <topology evidence="1">Multi-pass membrane protein</topology>
    </subcellularLocation>
</comment>
<feature type="domain" description="Mechanosensitive ion channel MscS porin" evidence="11">
    <location>
        <begin position="44"/>
        <end position="284"/>
    </location>
</feature>
<evidence type="ECO:0000256" key="3">
    <source>
        <dbReference type="ARBA" id="ARBA00022475"/>
    </source>
</evidence>
<keyword evidence="15" id="KW-1185">Reference proteome</keyword>
<dbReference type="InterPro" id="IPR011066">
    <property type="entry name" value="MscS_channel_C_sf"/>
</dbReference>
<feature type="transmembrane region" description="Helical" evidence="8">
    <location>
        <begin position="710"/>
        <end position="731"/>
    </location>
</feature>
<dbReference type="Gene3D" id="1.10.287.1260">
    <property type="match status" value="1"/>
</dbReference>
<evidence type="ECO:0000256" key="1">
    <source>
        <dbReference type="ARBA" id="ARBA00004651"/>
    </source>
</evidence>
<feature type="transmembrane region" description="Helical" evidence="8">
    <location>
        <begin position="643"/>
        <end position="663"/>
    </location>
</feature>
<evidence type="ECO:0000256" key="8">
    <source>
        <dbReference type="SAM" id="Phobius"/>
    </source>
</evidence>
<evidence type="ECO:0000256" key="4">
    <source>
        <dbReference type="ARBA" id="ARBA00022692"/>
    </source>
</evidence>
<dbReference type="Pfam" id="PF00924">
    <property type="entry name" value="MS_channel_2nd"/>
    <property type="match status" value="1"/>
</dbReference>
<feature type="domain" description="Mechanosensitive ion channel MscS" evidence="9">
    <location>
        <begin position="953"/>
        <end position="1018"/>
    </location>
</feature>
<evidence type="ECO:0000256" key="2">
    <source>
        <dbReference type="ARBA" id="ARBA00008017"/>
    </source>
</evidence>
<dbReference type="Pfam" id="PF21082">
    <property type="entry name" value="MS_channel_3rd"/>
    <property type="match status" value="1"/>
</dbReference>
<evidence type="ECO:0000256" key="7">
    <source>
        <dbReference type="SAM" id="Coils"/>
    </source>
</evidence>